<feature type="transmembrane region" description="Helical" evidence="1">
    <location>
        <begin position="7"/>
        <end position="26"/>
    </location>
</feature>
<gene>
    <name evidence="2" type="ORF">ACFOMF_04495</name>
</gene>
<comment type="caution">
    <text evidence="2">The sequence shown here is derived from an EMBL/GenBank/DDBJ whole genome shotgun (WGS) entry which is preliminary data.</text>
</comment>
<keyword evidence="1" id="KW-0472">Membrane</keyword>
<proteinExistence type="predicted"/>
<protein>
    <submittedName>
        <fullName evidence="2">DUF748 domain-containing protein</fullName>
    </submittedName>
</protein>
<keyword evidence="1" id="KW-0812">Transmembrane</keyword>
<organism evidence="2 3">
    <name type="scientific">Stutzerimonas tarimensis</name>
    <dbReference type="NCBI Taxonomy" id="1507735"/>
    <lineage>
        <taxon>Bacteria</taxon>
        <taxon>Pseudomonadati</taxon>
        <taxon>Pseudomonadota</taxon>
        <taxon>Gammaproteobacteria</taxon>
        <taxon>Pseudomonadales</taxon>
        <taxon>Pseudomonadaceae</taxon>
        <taxon>Stutzerimonas</taxon>
    </lineage>
</organism>
<evidence type="ECO:0000313" key="3">
    <source>
        <dbReference type="Proteomes" id="UP001595630"/>
    </source>
</evidence>
<name>A0ABV7T3W2_9GAMM</name>
<reference evidence="3" key="1">
    <citation type="journal article" date="2019" name="Int. J. Syst. Evol. Microbiol.">
        <title>The Global Catalogue of Microorganisms (GCM) 10K type strain sequencing project: providing services to taxonomists for standard genome sequencing and annotation.</title>
        <authorList>
            <consortium name="The Broad Institute Genomics Platform"/>
            <consortium name="The Broad Institute Genome Sequencing Center for Infectious Disease"/>
            <person name="Wu L."/>
            <person name="Ma J."/>
        </authorList>
    </citation>
    <scope>NUCLEOTIDE SEQUENCE [LARGE SCALE GENOMIC DNA]</scope>
    <source>
        <strain evidence="3">KCTC 42447</strain>
    </source>
</reference>
<evidence type="ECO:0000313" key="2">
    <source>
        <dbReference type="EMBL" id="MFC3607042.1"/>
    </source>
</evidence>
<keyword evidence="1" id="KW-1133">Transmembrane helix</keyword>
<sequence length="355" mass="39832">MNRLPRILLWVLLALGLLLIIIHLILPPIALNYINRQMEDMGDYRGEVQSLDLAWWRGGASLGGVRIETQDDRIQVPILDAASVDVDISWSDLFARRGIVATATIHEPVMNYIGDVDIGDPPEPDAPDWRIEVREMMPITFEHVRIVNGQASYRMYGTEPPIHLYVTGMDAIVRNLTNRPEGEQRRTADFEATGVVMDEGSLELSGRIDPLSDLDFDIQARITDVPLTSLNDVTEAYGNFDFVEGWGDVVVELEAQDRRLDGYIRPLLRDASIFNLEQIIEDEDKGFLRGAWEALVGAGRRLLENPEEDQFATEVELSGSLDDAELSPFQAFLAILQNAFVEAFTADYGRETNDG</sequence>
<accession>A0ABV7T3W2</accession>
<dbReference type="Proteomes" id="UP001595630">
    <property type="component" value="Unassembled WGS sequence"/>
</dbReference>
<dbReference type="EMBL" id="JBHRXZ010000012">
    <property type="protein sequence ID" value="MFC3607042.1"/>
    <property type="molecule type" value="Genomic_DNA"/>
</dbReference>
<dbReference type="RefSeq" id="WP_386361653.1">
    <property type="nucleotide sequence ID" value="NZ_JBHRXZ010000012.1"/>
</dbReference>
<keyword evidence="3" id="KW-1185">Reference proteome</keyword>
<evidence type="ECO:0000256" key="1">
    <source>
        <dbReference type="SAM" id="Phobius"/>
    </source>
</evidence>